<proteinExistence type="predicted"/>
<feature type="domain" description="Multidrug resistance protein MdtA-like barrel-sandwich hybrid" evidence="3">
    <location>
        <begin position="54"/>
        <end position="300"/>
    </location>
</feature>
<dbReference type="InterPro" id="IPR058634">
    <property type="entry name" value="AaeA-lik-b-barrel"/>
</dbReference>
<dbReference type="Gene3D" id="1.10.287.470">
    <property type="entry name" value="Helix hairpin bin"/>
    <property type="match status" value="1"/>
</dbReference>
<dbReference type="AlphaFoldDB" id="A0A7Y9T435"/>
<keyword evidence="2" id="KW-1133">Transmembrane helix</keyword>
<evidence type="ECO:0000259" key="4">
    <source>
        <dbReference type="Pfam" id="PF25963"/>
    </source>
</evidence>
<dbReference type="EMBL" id="JACCCV010000002">
    <property type="protein sequence ID" value="NYF53563.1"/>
    <property type="molecule type" value="Genomic_DNA"/>
</dbReference>
<reference evidence="5 6" key="1">
    <citation type="submission" date="2020-07" db="EMBL/GenBank/DDBJ databases">
        <title>Genomic Encyclopedia of Type Strains, Phase IV (KMG-V): Genome sequencing to study the core and pangenomes of soil and plant-associated prokaryotes.</title>
        <authorList>
            <person name="Whitman W."/>
        </authorList>
    </citation>
    <scope>NUCLEOTIDE SEQUENCE [LARGE SCALE GENOMIC DNA]</scope>
    <source>
        <strain evidence="5 6">M8UP30</strain>
    </source>
</reference>
<dbReference type="Gene3D" id="2.40.30.170">
    <property type="match status" value="1"/>
</dbReference>
<dbReference type="PANTHER" id="PTHR30386">
    <property type="entry name" value="MEMBRANE FUSION SUBUNIT OF EMRAB-TOLC MULTIDRUG EFFLUX PUMP"/>
    <property type="match status" value="1"/>
</dbReference>
<sequence length="408" mass="44689">MADSIDPRPDADPVGRIISITIIASAVVCLILVIVLTAMHPRTDDATVFANFIGIAPVVEGPVVHLAVQDNQYVHKGDLLYEIDDLPYRYALKQALSEQAALEGNIRDQTRQIAGQRSAVVAQRAAQNASEAAMHRATALIDEATADVGHAEAAVKQAQAEYDYAESNLKRVEPLLTRKFVTADQVDQLRSNTKARAEQLRQAQAQLVLKQASLKAALEGQTQSVAEVGQNEAQVEQRGREVRILDPLTTQREGRQAAVEHAYYNLNHCRVYAPFDARVTNLTIAEGAYAHVGEQLFTLIDARIWWTVANFREDQIGHIHPGDHARVFIMQVPNAEFDGVVDSVGYGVIPDPDVIGVIKPGLPATDRTLNWVHLASRYPVRVRILNAPAEVLRVGATSLVAIQGGNHR</sequence>
<dbReference type="Proteomes" id="UP000534186">
    <property type="component" value="Unassembled WGS sequence"/>
</dbReference>
<feature type="coiled-coil region" evidence="1">
    <location>
        <begin position="141"/>
        <end position="206"/>
    </location>
</feature>
<dbReference type="SUPFAM" id="SSF111369">
    <property type="entry name" value="HlyD-like secretion proteins"/>
    <property type="match status" value="3"/>
</dbReference>
<protein>
    <submittedName>
        <fullName evidence="5">Multidrug efflux system membrane fusion protein</fullName>
    </submittedName>
</protein>
<gene>
    <name evidence="5" type="ORF">HDF12_003962</name>
</gene>
<keyword evidence="1" id="KW-0175">Coiled coil</keyword>
<feature type="transmembrane region" description="Helical" evidence="2">
    <location>
        <begin position="17"/>
        <end position="36"/>
    </location>
</feature>
<feature type="transmembrane region" description="Helical" evidence="2">
    <location>
        <begin position="48"/>
        <end position="68"/>
    </location>
</feature>
<accession>A0A7Y9T435</accession>
<dbReference type="Pfam" id="PF25917">
    <property type="entry name" value="BSH_RND"/>
    <property type="match status" value="1"/>
</dbReference>
<keyword evidence="2" id="KW-0812">Transmembrane</keyword>
<evidence type="ECO:0000256" key="2">
    <source>
        <dbReference type="SAM" id="Phobius"/>
    </source>
</evidence>
<feature type="domain" description="p-hydroxybenzoic acid efflux pump subunit AaeA-like beta-barrel" evidence="4">
    <location>
        <begin position="308"/>
        <end position="402"/>
    </location>
</feature>
<evidence type="ECO:0000256" key="1">
    <source>
        <dbReference type="SAM" id="Coils"/>
    </source>
</evidence>
<dbReference type="PANTHER" id="PTHR30386:SF24">
    <property type="entry name" value="MULTIDRUG RESISTANCE EFFLUX PUMP"/>
    <property type="match status" value="1"/>
</dbReference>
<dbReference type="Gene3D" id="2.40.50.100">
    <property type="match status" value="1"/>
</dbReference>
<organism evidence="5 6">
    <name type="scientific">Tunturiibacter lichenicola</name>
    <dbReference type="NCBI Taxonomy" id="2051959"/>
    <lineage>
        <taxon>Bacteria</taxon>
        <taxon>Pseudomonadati</taxon>
        <taxon>Acidobacteriota</taxon>
        <taxon>Terriglobia</taxon>
        <taxon>Terriglobales</taxon>
        <taxon>Acidobacteriaceae</taxon>
        <taxon>Tunturiibacter</taxon>
    </lineage>
</organism>
<evidence type="ECO:0000313" key="6">
    <source>
        <dbReference type="Proteomes" id="UP000534186"/>
    </source>
</evidence>
<evidence type="ECO:0000259" key="3">
    <source>
        <dbReference type="Pfam" id="PF25917"/>
    </source>
</evidence>
<dbReference type="Pfam" id="PF25963">
    <property type="entry name" value="Beta-barrel_AAEA"/>
    <property type="match status" value="1"/>
</dbReference>
<dbReference type="InterPro" id="IPR050739">
    <property type="entry name" value="MFP"/>
</dbReference>
<dbReference type="InterPro" id="IPR058625">
    <property type="entry name" value="MdtA-like_BSH"/>
</dbReference>
<evidence type="ECO:0000313" key="5">
    <source>
        <dbReference type="EMBL" id="NYF53563.1"/>
    </source>
</evidence>
<name>A0A7Y9T435_9BACT</name>
<keyword evidence="2" id="KW-0472">Membrane</keyword>
<comment type="caution">
    <text evidence="5">The sequence shown here is derived from an EMBL/GenBank/DDBJ whole genome shotgun (WGS) entry which is preliminary data.</text>
</comment>